<evidence type="ECO:0000313" key="3">
    <source>
        <dbReference type="Proteomes" id="UP000700908"/>
    </source>
</evidence>
<keyword evidence="1" id="KW-0472">Membrane</keyword>
<feature type="transmembrane region" description="Helical" evidence="1">
    <location>
        <begin position="27"/>
        <end position="48"/>
    </location>
</feature>
<dbReference type="RefSeq" id="WP_222199931.1">
    <property type="nucleotide sequence ID" value="NZ_JAIMFO010000008.1"/>
</dbReference>
<evidence type="ECO:0000256" key="1">
    <source>
        <dbReference type="SAM" id="Phobius"/>
    </source>
</evidence>
<comment type="caution">
    <text evidence="2">The sequence shown here is derived from an EMBL/GenBank/DDBJ whole genome shotgun (WGS) entry which is preliminary data.</text>
</comment>
<gene>
    <name evidence="2" type="ORF">K6V98_07635</name>
</gene>
<organism evidence="2 3">
    <name type="scientific">Collinsella ureilytica</name>
    <dbReference type="NCBI Taxonomy" id="2869515"/>
    <lineage>
        <taxon>Bacteria</taxon>
        <taxon>Bacillati</taxon>
        <taxon>Actinomycetota</taxon>
        <taxon>Coriobacteriia</taxon>
        <taxon>Coriobacteriales</taxon>
        <taxon>Coriobacteriaceae</taxon>
        <taxon>Collinsella</taxon>
    </lineage>
</organism>
<keyword evidence="1" id="KW-0812">Transmembrane</keyword>
<protein>
    <submittedName>
        <fullName evidence="2">Uncharacterized protein</fullName>
    </submittedName>
</protein>
<sequence>MSLGTLVLALLAVVIIGSIILKIIGFALAFIVKMVILVGIVGVAAIFIQKQLKRLQHPSDDHHRLDS</sequence>
<keyword evidence="3" id="KW-1185">Reference proteome</keyword>
<proteinExistence type="predicted"/>
<reference evidence="2 3" key="1">
    <citation type="submission" date="2021-08" db="EMBL/GenBank/DDBJ databases">
        <title>Collinsella faecalis sp. nov. isolated from swine faeces.</title>
        <authorList>
            <person name="Oh B.S."/>
            <person name="Lee J.H."/>
        </authorList>
    </citation>
    <scope>NUCLEOTIDE SEQUENCE [LARGE SCALE GENOMIC DNA]</scope>
    <source>
        <strain evidence="2 3">AGMB00827</strain>
    </source>
</reference>
<keyword evidence="1" id="KW-1133">Transmembrane helix</keyword>
<name>A0ABS7MP94_9ACTN</name>
<dbReference type="EMBL" id="JAIMFO010000008">
    <property type="protein sequence ID" value="MBY4798215.1"/>
    <property type="molecule type" value="Genomic_DNA"/>
</dbReference>
<dbReference type="Proteomes" id="UP000700908">
    <property type="component" value="Unassembled WGS sequence"/>
</dbReference>
<accession>A0ABS7MP94</accession>
<evidence type="ECO:0000313" key="2">
    <source>
        <dbReference type="EMBL" id="MBY4798215.1"/>
    </source>
</evidence>